<keyword evidence="7 11" id="KW-1133">Transmembrane helix</keyword>
<dbReference type="GO" id="GO:0005886">
    <property type="term" value="C:plasma membrane"/>
    <property type="evidence" value="ECO:0007669"/>
    <property type="project" value="UniProtKB-SubCell"/>
</dbReference>
<comment type="subcellular location">
    <subcellularLocation>
        <location evidence="1">Cell inner membrane</location>
        <topology evidence="1">Single-pass membrane protein</topology>
    </subcellularLocation>
</comment>
<dbReference type="RefSeq" id="WP_071662910.1">
    <property type="nucleotide sequence ID" value="NZ_LUKY01000033.1"/>
</dbReference>
<evidence type="ECO:0000256" key="10">
    <source>
        <dbReference type="ARBA" id="ARBA00030775"/>
    </source>
</evidence>
<dbReference type="GO" id="GO:0015627">
    <property type="term" value="C:type II protein secretion system complex"/>
    <property type="evidence" value="ECO:0007669"/>
    <property type="project" value="InterPro"/>
</dbReference>
<evidence type="ECO:0000256" key="6">
    <source>
        <dbReference type="ARBA" id="ARBA00022692"/>
    </source>
</evidence>
<comment type="similarity">
    <text evidence="9">Belongs to the GSP H family.</text>
</comment>
<dbReference type="Proteomes" id="UP000183924">
    <property type="component" value="Unassembled WGS sequence"/>
</dbReference>
<dbReference type="Pfam" id="PF07963">
    <property type="entry name" value="N_methyl"/>
    <property type="match status" value="1"/>
</dbReference>
<sequence length="196" mass="22582">MRKKTIRSRSYRTKWIIRTYKNNSFELGFSLVELLFTIVISSILLTLAFPVFKHLIVELRLFILTERISSTLDYARSEAIRRQHTVTICKSKDGKACSGSWNDGWIVLVSNSTLSLENATLLRVYSALSRGESLEWHGFRSDNYLQWHPDGSSSQNGRFIICIHSLSEKMIWFVKISQTGRGRIDKKNSKNADCNN</sequence>
<dbReference type="AlphaFoldDB" id="A0A1J8NK52"/>
<feature type="transmembrane region" description="Helical" evidence="11">
    <location>
        <begin position="27"/>
        <end position="52"/>
    </location>
</feature>
<comment type="caution">
    <text evidence="13">The sequence shown here is derived from an EMBL/GenBank/DDBJ whole genome shotgun (WGS) entry which is preliminary data.</text>
</comment>
<evidence type="ECO:0000256" key="8">
    <source>
        <dbReference type="ARBA" id="ARBA00023136"/>
    </source>
</evidence>
<reference evidence="13 14" key="1">
    <citation type="submission" date="2016-03" db="EMBL/GenBank/DDBJ databases">
        <title>Comparative genomics of Rickettsiella.</title>
        <authorList>
            <person name="Chandler C."/>
            <person name="Wang Y."/>
        </authorList>
    </citation>
    <scope>NUCLEOTIDE SEQUENCE [LARGE SCALE GENOMIC DNA]</scope>
    <source>
        <strain evidence="13 14">RCFS May 2013</strain>
    </source>
</reference>
<evidence type="ECO:0000256" key="5">
    <source>
        <dbReference type="ARBA" id="ARBA00022519"/>
    </source>
</evidence>
<gene>
    <name evidence="13" type="ORF">A1D18_06190</name>
</gene>
<keyword evidence="4" id="KW-0488">Methylation</keyword>
<name>A0A1J8NK52_9COXI</name>
<evidence type="ECO:0000313" key="14">
    <source>
        <dbReference type="Proteomes" id="UP000183924"/>
    </source>
</evidence>
<dbReference type="InterPro" id="IPR012902">
    <property type="entry name" value="N_methyl_site"/>
</dbReference>
<dbReference type="InterPro" id="IPR045584">
    <property type="entry name" value="Pilin-like"/>
</dbReference>
<dbReference type="EMBL" id="LUKY01000033">
    <property type="protein sequence ID" value="OIZ94422.1"/>
    <property type="molecule type" value="Genomic_DNA"/>
</dbReference>
<protein>
    <recommendedName>
        <fullName evidence="2">Type II secretion system protein H</fullName>
    </recommendedName>
    <alternativeName>
        <fullName evidence="10">General secretion pathway protein H</fullName>
    </alternativeName>
</protein>
<accession>A0A1J8NK52</accession>
<keyword evidence="5" id="KW-0997">Cell inner membrane</keyword>
<dbReference type="OrthoDB" id="2313614at2"/>
<dbReference type="GO" id="GO:0015628">
    <property type="term" value="P:protein secretion by the type II secretion system"/>
    <property type="evidence" value="ECO:0007669"/>
    <property type="project" value="InterPro"/>
</dbReference>
<proteinExistence type="inferred from homology"/>
<dbReference type="Pfam" id="PF12019">
    <property type="entry name" value="GspH"/>
    <property type="match status" value="1"/>
</dbReference>
<feature type="domain" description="General secretion pathway GspH" evidence="12">
    <location>
        <begin position="65"/>
        <end position="180"/>
    </location>
</feature>
<keyword evidence="8 11" id="KW-0472">Membrane</keyword>
<evidence type="ECO:0000256" key="9">
    <source>
        <dbReference type="ARBA" id="ARBA00025772"/>
    </source>
</evidence>
<dbReference type="STRING" id="1225476.A1D18_06190"/>
<evidence type="ECO:0000256" key="4">
    <source>
        <dbReference type="ARBA" id="ARBA00022481"/>
    </source>
</evidence>
<dbReference type="NCBIfam" id="TIGR02532">
    <property type="entry name" value="IV_pilin_GFxxxE"/>
    <property type="match status" value="1"/>
</dbReference>
<keyword evidence="6 11" id="KW-0812">Transmembrane</keyword>
<evidence type="ECO:0000256" key="11">
    <source>
        <dbReference type="SAM" id="Phobius"/>
    </source>
</evidence>
<evidence type="ECO:0000256" key="7">
    <source>
        <dbReference type="ARBA" id="ARBA00022989"/>
    </source>
</evidence>
<evidence type="ECO:0000313" key="13">
    <source>
        <dbReference type="EMBL" id="OIZ94422.1"/>
    </source>
</evidence>
<evidence type="ECO:0000259" key="12">
    <source>
        <dbReference type="Pfam" id="PF12019"/>
    </source>
</evidence>
<evidence type="ECO:0000256" key="1">
    <source>
        <dbReference type="ARBA" id="ARBA00004377"/>
    </source>
</evidence>
<dbReference type="SUPFAM" id="SSF54523">
    <property type="entry name" value="Pili subunits"/>
    <property type="match status" value="1"/>
</dbReference>
<evidence type="ECO:0000256" key="2">
    <source>
        <dbReference type="ARBA" id="ARBA00021549"/>
    </source>
</evidence>
<dbReference type="InterPro" id="IPR022346">
    <property type="entry name" value="T2SS_GspH"/>
</dbReference>
<keyword evidence="3" id="KW-1003">Cell membrane</keyword>
<organism evidence="13 14">
    <name type="scientific">Candidatus Rickettsiella isopodorum</name>
    <dbReference type="NCBI Taxonomy" id="1225476"/>
    <lineage>
        <taxon>Bacteria</taxon>
        <taxon>Pseudomonadati</taxon>
        <taxon>Pseudomonadota</taxon>
        <taxon>Gammaproteobacteria</taxon>
        <taxon>Legionellales</taxon>
        <taxon>Coxiellaceae</taxon>
        <taxon>Rickettsiella</taxon>
    </lineage>
</organism>
<keyword evidence="14" id="KW-1185">Reference proteome</keyword>
<dbReference type="Gene3D" id="3.55.40.10">
    <property type="entry name" value="minor pseudopilin epsh domain"/>
    <property type="match status" value="1"/>
</dbReference>
<evidence type="ECO:0000256" key="3">
    <source>
        <dbReference type="ARBA" id="ARBA00022475"/>
    </source>
</evidence>